<proteinExistence type="predicted"/>
<gene>
    <name evidence="2" type="ORF">WJX72_001458</name>
</gene>
<dbReference type="Proteomes" id="UP001489004">
    <property type="component" value="Unassembled WGS sequence"/>
</dbReference>
<protein>
    <recommendedName>
        <fullName evidence="4">F-box domain-containing protein</fullName>
    </recommendedName>
</protein>
<dbReference type="InterPro" id="IPR032675">
    <property type="entry name" value="LRR_dom_sf"/>
</dbReference>
<evidence type="ECO:0008006" key="4">
    <source>
        <dbReference type="Google" id="ProtNLM"/>
    </source>
</evidence>
<dbReference type="AlphaFoldDB" id="A0AAW1R4V4"/>
<evidence type="ECO:0000256" key="1">
    <source>
        <dbReference type="ARBA" id="ARBA00004430"/>
    </source>
</evidence>
<evidence type="ECO:0000313" key="3">
    <source>
        <dbReference type="Proteomes" id="UP001489004"/>
    </source>
</evidence>
<dbReference type="GO" id="GO:0005930">
    <property type="term" value="C:axoneme"/>
    <property type="evidence" value="ECO:0007669"/>
    <property type="project" value="UniProtKB-SubCell"/>
</dbReference>
<evidence type="ECO:0000313" key="2">
    <source>
        <dbReference type="EMBL" id="KAK9828673.1"/>
    </source>
</evidence>
<dbReference type="SUPFAM" id="SSF52047">
    <property type="entry name" value="RNI-like"/>
    <property type="match status" value="1"/>
</dbReference>
<dbReference type="EMBL" id="JALJOR010000001">
    <property type="protein sequence ID" value="KAK9828673.1"/>
    <property type="molecule type" value="Genomic_DNA"/>
</dbReference>
<name>A0AAW1R4V4_9CHLO</name>
<accession>A0AAW1R4V4</accession>
<keyword evidence="3" id="KW-1185">Reference proteome</keyword>
<organism evidence="2 3">
    <name type="scientific">[Myrmecia] bisecta</name>
    <dbReference type="NCBI Taxonomy" id="41462"/>
    <lineage>
        <taxon>Eukaryota</taxon>
        <taxon>Viridiplantae</taxon>
        <taxon>Chlorophyta</taxon>
        <taxon>core chlorophytes</taxon>
        <taxon>Trebouxiophyceae</taxon>
        <taxon>Trebouxiales</taxon>
        <taxon>Trebouxiaceae</taxon>
        <taxon>Myrmecia</taxon>
    </lineage>
</organism>
<reference evidence="2 3" key="1">
    <citation type="journal article" date="2024" name="Nat. Commun.">
        <title>Phylogenomics reveals the evolutionary origins of lichenization in chlorophyte algae.</title>
        <authorList>
            <person name="Puginier C."/>
            <person name="Libourel C."/>
            <person name="Otte J."/>
            <person name="Skaloud P."/>
            <person name="Haon M."/>
            <person name="Grisel S."/>
            <person name="Petersen M."/>
            <person name="Berrin J.G."/>
            <person name="Delaux P.M."/>
            <person name="Dal Grande F."/>
            <person name="Keller J."/>
        </authorList>
    </citation>
    <scope>NUCLEOTIDE SEQUENCE [LARGE SCALE GENOMIC DNA]</scope>
    <source>
        <strain evidence="2 3">SAG 2043</strain>
    </source>
</reference>
<dbReference type="Gene3D" id="3.80.10.10">
    <property type="entry name" value="Ribonuclease Inhibitor"/>
    <property type="match status" value="1"/>
</dbReference>
<comment type="caution">
    <text evidence="2">The sequence shown here is derived from an EMBL/GenBank/DDBJ whole genome shotgun (WGS) entry which is preliminary data.</text>
</comment>
<sequence length="198" mass="21692">MDSLSEEVLQHVLSFLPLKEQARCAAPRTAGVTELELRYTFTDSTVLTNFGPEPCVVLALVGENLQSLTVTVDLKDPYHVALPACALAQALMSHLPLCSGLQELDFYTASSLPDLGGLRHLRQLESCKLWTLDSREGDESQLYPITALHGLTELVLESTDYFPNGVQLSMFAQLSNLQRLSFGNVDFAAPVAHEGNIM</sequence>
<comment type="subcellular location">
    <subcellularLocation>
        <location evidence="1">Cytoplasm</location>
        <location evidence="1">Cytoskeleton</location>
        <location evidence="1">Cilium axoneme</location>
    </subcellularLocation>
</comment>